<reference evidence="9 10" key="1">
    <citation type="journal article" date="2017" name="ISME J.">
        <title>Energy and carbon metabolisms in a deep terrestrial subsurface fluid microbial community.</title>
        <authorList>
            <person name="Momper L."/>
            <person name="Jungbluth S.P."/>
            <person name="Lee M.D."/>
            <person name="Amend J.P."/>
        </authorList>
    </citation>
    <scope>NUCLEOTIDE SEQUENCE [LARGE SCALE GENOMIC DNA]</scope>
    <source>
        <strain evidence="9">SURF_17</strain>
    </source>
</reference>
<dbReference type="Pfam" id="PF02770">
    <property type="entry name" value="Acyl-CoA_dh_M"/>
    <property type="match status" value="1"/>
</dbReference>
<dbReference type="GO" id="GO:0050660">
    <property type="term" value="F:flavin adenine dinucleotide binding"/>
    <property type="evidence" value="ECO:0007669"/>
    <property type="project" value="InterPro"/>
</dbReference>
<evidence type="ECO:0000259" key="8">
    <source>
        <dbReference type="Pfam" id="PF02771"/>
    </source>
</evidence>
<dbReference type="SUPFAM" id="SSF56645">
    <property type="entry name" value="Acyl-CoA dehydrogenase NM domain-like"/>
    <property type="match status" value="1"/>
</dbReference>
<dbReference type="AlphaFoldDB" id="A0A419EXE2"/>
<dbReference type="Proteomes" id="UP000285961">
    <property type="component" value="Unassembled WGS sequence"/>
</dbReference>
<dbReference type="Gene3D" id="2.40.110.10">
    <property type="entry name" value="Butyryl-CoA Dehydrogenase, subunit A, domain 2"/>
    <property type="match status" value="1"/>
</dbReference>
<dbReference type="Pfam" id="PF02771">
    <property type="entry name" value="Acyl-CoA_dh_N"/>
    <property type="match status" value="1"/>
</dbReference>
<dbReference type="CDD" id="cd00567">
    <property type="entry name" value="ACAD"/>
    <property type="match status" value="1"/>
</dbReference>
<comment type="caution">
    <text evidence="9">The sequence shown here is derived from an EMBL/GenBank/DDBJ whole genome shotgun (WGS) entry which is preliminary data.</text>
</comment>
<evidence type="ECO:0000256" key="2">
    <source>
        <dbReference type="ARBA" id="ARBA00009347"/>
    </source>
</evidence>
<dbReference type="InterPro" id="IPR009100">
    <property type="entry name" value="AcylCoA_DH/oxidase_NM_dom_sf"/>
</dbReference>
<dbReference type="SUPFAM" id="SSF47203">
    <property type="entry name" value="Acyl-CoA dehydrogenase C-terminal domain-like"/>
    <property type="match status" value="1"/>
</dbReference>
<name>A0A419EXE2_9BACT</name>
<evidence type="ECO:0000259" key="6">
    <source>
        <dbReference type="Pfam" id="PF00441"/>
    </source>
</evidence>
<dbReference type="InterPro" id="IPR006091">
    <property type="entry name" value="Acyl-CoA_Oxase/DH_mid-dom"/>
</dbReference>
<dbReference type="PROSITE" id="PS00073">
    <property type="entry name" value="ACYL_COA_DH_2"/>
    <property type="match status" value="1"/>
</dbReference>
<dbReference type="InterPro" id="IPR036250">
    <property type="entry name" value="AcylCo_DH-like_C"/>
</dbReference>
<dbReference type="PANTHER" id="PTHR43884">
    <property type="entry name" value="ACYL-COA DEHYDROGENASE"/>
    <property type="match status" value="1"/>
</dbReference>
<feature type="domain" description="Acyl-CoA dehydrogenase/oxidase C-terminal" evidence="6">
    <location>
        <begin position="270"/>
        <end position="394"/>
    </location>
</feature>
<dbReference type="InterPro" id="IPR006089">
    <property type="entry name" value="Acyl-CoA_DH_CS"/>
</dbReference>
<evidence type="ECO:0000259" key="7">
    <source>
        <dbReference type="Pfam" id="PF02770"/>
    </source>
</evidence>
<dbReference type="Gene3D" id="1.20.140.10">
    <property type="entry name" value="Butyryl-CoA Dehydrogenase, subunit A, domain 3"/>
    <property type="match status" value="1"/>
</dbReference>
<evidence type="ECO:0000313" key="10">
    <source>
        <dbReference type="Proteomes" id="UP000285961"/>
    </source>
</evidence>
<gene>
    <name evidence="9" type="ORF">C4532_10550</name>
</gene>
<dbReference type="InterPro" id="IPR046373">
    <property type="entry name" value="Acyl-CoA_Oxase/DH_mid-dom_sf"/>
</dbReference>
<sequence>MDISAIGLNISEEHRAAAETAHRFAMEVMRPAGITLDKMSDPRDVISRDSILWKVYKKHRELGFHKGAIPKAMGGIQEDVDALTAILVQEQLGYGDAGLAMSFGVSMMPFIIASIFAKPEIEGFVREYCEDTEGKMVGCWAFTEPDHGSDWILGAQPGFDQPQYAPSVRAIRNGDDYVLQGQKSSFISNGAIATHGAIYVSLDRSRGMKGTGIAFLPLDLPGVSRGKPMDKLGLRSYSQGEIIFEDVRIPEWMMLIPDSELALNISQTLFAAANGSLSLTFVGLAQAALDEALKYAKTRIQGGRPLIEHQSIKLKLFNMFTMVESARAYARQVALESAMQPPGSAKHSLSAKILATETAYHVASEAIQIHGGYGMSREFFIEKLFRDARVGMLGEENNSLALLGASYL</sequence>
<dbReference type="InterPro" id="IPR009075">
    <property type="entry name" value="AcylCo_DH/oxidase_C"/>
</dbReference>
<evidence type="ECO:0000256" key="3">
    <source>
        <dbReference type="ARBA" id="ARBA00022630"/>
    </source>
</evidence>
<dbReference type="Gene3D" id="1.10.540.10">
    <property type="entry name" value="Acyl-CoA dehydrogenase/oxidase, N-terminal domain"/>
    <property type="match status" value="1"/>
</dbReference>
<keyword evidence="5" id="KW-0560">Oxidoreductase</keyword>
<feature type="domain" description="Acyl-CoA oxidase/dehydrogenase middle" evidence="7">
    <location>
        <begin position="139"/>
        <end position="247"/>
    </location>
</feature>
<evidence type="ECO:0000256" key="5">
    <source>
        <dbReference type="RuleBase" id="RU362125"/>
    </source>
</evidence>
<protein>
    <submittedName>
        <fullName evidence="9">Acyl-CoA dehydrogenase</fullName>
    </submittedName>
</protein>
<keyword evidence="3 5" id="KW-0285">Flavoprotein</keyword>
<keyword evidence="4 5" id="KW-0274">FAD</keyword>
<comment type="similarity">
    <text evidence="2 5">Belongs to the acyl-CoA dehydrogenase family.</text>
</comment>
<feature type="domain" description="Acyl-CoA dehydrogenase/oxidase N-terminal" evidence="8">
    <location>
        <begin position="11"/>
        <end position="108"/>
    </location>
</feature>
<evidence type="ECO:0000256" key="1">
    <source>
        <dbReference type="ARBA" id="ARBA00001974"/>
    </source>
</evidence>
<organism evidence="9 10">
    <name type="scientific">Candidatus Abyssobacteria bacterium SURF_17</name>
    <dbReference type="NCBI Taxonomy" id="2093361"/>
    <lineage>
        <taxon>Bacteria</taxon>
        <taxon>Pseudomonadati</taxon>
        <taxon>Candidatus Hydrogenedentota</taxon>
        <taxon>Candidatus Abyssobacteria</taxon>
    </lineage>
</organism>
<proteinExistence type="inferred from homology"/>
<comment type="cofactor">
    <cofactor evidence="1 5">
        <name>FAD</name>
        <dbReference type="ChEBI" id="CHEBI:57692"/>
    </cofactor>
</comment>
<dbReference type="PANTHER" id="PTHR43884:SF12">
    <property type="entry name" value="ISOVALERYL-COA DEHYDROGENASE, MITOCHONDRIAL-RELATED"/>
    <property type="match status" value="1"/>
</dbReference>
<dbReference type="EMBL" id="QZKI01000080">
    <property type="protein sequence ID" value="RJP69577.1"/>
    <property type="molecule type" value="Genomic_DNA"/>
</dbReference>
<evidence type="ECO:0000313" key="9">
    <source>
        <dbReference type="EMBL" id="RJP69577.1"/>
    </source>
</evidence>
<dbReference type="InterPro" id="IPR013786">
    <property type="entry name" value="AcylCoA_DH/ox_N"/>
</dbReference>
<accession>A0A419EXE2</accession>
<evidence type="ECO:0000256" key="4">
    <source>
        <dbReference type="ARBA" id="ARBA00022827"/>
    </source>
</evidence>
<dbReference type="GO" id="GO:0003995">
    <property type="term" value="F:acyl-CoA dehydrogenase activity"/>
    <property type="evidence" value="ECO:0007669"/>
    <property type="project" value="InterPro"/>
</dbReference>
<dbReference type="InterPro" id="IPR037069">
    <property type="entry name" value="AcylCoA_DH/ox_N_sf"/>
</dbReference>
<dbReference type="Pfam" id="PF00441">
    <property type="entry name" value="Acyl-CoA_dh_1"/>
    <property type="match status" value="1"/>
</dbReference>